<dbReference type="NCBIfam" id="NF033550">
    <property type="entry name" value="transpos_ISL3"/>
    <property type="match status" value="1"/>
</dbReference>
<evidence type="ECO:0000259" key="3">
    <source>
        <dbReference type="Pfam" id="PF14690"/>
    </source>
</evidence>
<dbReference type="Pfam" id="PF14690">
    <property type="entry name" value="Zn_ribbon_ISL3"/>
    <property type="match status" value="1"/>
</dbReference>
<dbReference type="EMBL" id="BLKS01000001">
    <property type="protein sequence ID" value="GFG53375.1"/>
    <property type="molecule type" value="Genomic_DNA"/>
</dbReference>
<feature type="domain" description="Transposase IS204/IS1001/IS1096/IS1165 helix-turn-helix" evidence="2">
    <location>
        <begin position="90"/>
        <end position="135"/>
    </location>
</feature>
<dbReference type="Pfam" id="PF01610">
    <property type="entry name" value="DDE_Tnp_ISL3"/>
    <property type="match status" value="1"/>
</dbReference>
<dbReference type="PANTHER" id="PTHR33498:SF1">
    <property type="entry name" value="TRANSPOSASE FOR INSERTION SEQUENCE ELEMENT IS1557"/>
    <property type="match status" value="1"/>
</dbReference>
<dbReference type="PANTHER" id="PTHR33498">
    <property type="entry name" value="TRANSPOSASE FOR INSERTION SEQUENCE ELEMENT IS1557"/>
    <property type="match status" value="1"/>
</dbReference>
<dbReference type="InterPro" id="IPR047951">
    <property type="entry name" value="Transpos_ISL3"/>
</dbReference>
<dbReference type="InterPro" id="IPR029261">
    <property type="entry name" value="Transposase_Znf"/>
</dbReference>
<gene>
    <name evidence="4" type="ORF">MAGR_48160</name>
</gene>
<dbReference type="Proteomes" id="UP000465302">
    <property type="component" value="Unassembled WGS sequence"/>
</dbReference>
<organism evidence="4 5">
    <name type="scientific">Mycolicibacterium agri</name>
    <name type="common">Mycobacterium agri</name>
    <dbReference type="NCBI Taxonomy" id="36811"/>
    <lineage>
        <taxon>Bacteria</taxon>
        <taxon>Bacillati</taxon>
        <taxon>Actinomycetota</taxon>
        <taxon>Actinomycetes</taxon>
        <taxon>Mycobacteriales</taxon>
        <taxon>Mycobacteriaceae</taxon>
        <taxon>Mycolicibacterium</taxon>
    </lineage>
</organism>
<dbReference type="InterPro" id="IPR002560">
    <property type="entry name" value="Transposase_DDE"/>
</dbReference>
<comment type="caution">
    <text evidence="4">The sequence shown here is derived from an EMBL/GenBank/DDBJ whole genome shotgun (WGS) entry which is preliminary data.</text>
</comment>
<accession>A0A7I9W6P5</accession>
<protein>
    <submittedName>
        <fullName evidence="4">ISL3 family transposase</fullName>
    </submittedName>
</protein>
<proteinExistence type="predicted"/>
<name>A0A7I9W6P5_MYCAG</name>
<evidence type="ECO:0000313" key="4">
    <source>
        <dbReference type="EMBL" id="GFG53375.1"/>
    </source>
</evidence>
<feature type="domain" description="Transposase IS204/IS1001/IS1096/IS1165 zinc-finger" evidence="3">
    <location>
        <begin position="32"/>
        <end position="72"/>
    </location>
</feature>
<evidence type="ECO:0000259" key="1">
    <source>
        <dbReference type="Pfam" id="PF01610"/>
    </source>
</evidence>
<evidence type="ECO:0000313" key="5">
    <source>
        <dbReference type="Proteomes" id="UP000465302"/>
    </source>
</evidence>
<reference evidence="4 5" key="1">
    <citation type="journal article" date="2019" name="Emerg. Microbes Infect.">
        <title>Comprehensive subspecies identification of 175 nontuberculous mycobacteria species based on 7547 genomic profiles.</title>
        <authorList>
            <person name="Matsumoto Y."/>
            <person name="Kinjo T."/>
            <person name="Motooka D."/>
            <person name="Nabeya D."/>
            <person name="Jung N."/>
            <person name="Uechi K."/>
            <person name="Horii T."/>
            <person name="Iida T."/>
            <person name="Fujita J."/>
            <person name="Nakamura S."/>
        </authorList>
    </citation>
    <scope>NUCLEOTIDE SEQUENCE [LARGE SCALE GENOMIC DNA]</scope>
    <source>
        <strain evidence="4 5">JCM 6377</strain>
    </source>
</reference>
<sequence length="442" mass="48727">MRTVELGVTITDAAIDGDVTVVFCNLLDDGQRRCPGCGTDGVYRDTVIRAVTDLPVAGHPLRLRVRVPRYRCVATDCQREVFSHNTDRLARRGASTTRRCARYICRRLMIDRATVAAVARELGLSWDTVNTIATDATQMIVATDTTRLAGVRVIGVDEHRWSHTRRCGEDGYITVIIDLTPVLDGTGRARLLDLVPGRSAAALKTWLADQSPAFRDQVEVVAMDGFTGYKNAAADQLPEATPVLDPFHVVALAGDKLDLCRQRIQQQTCGHRGRTGDPLYGVRRILRTRWPLLSARRKAKLEAVFADANHLPVEICWGFYQRIIAAYAHPDRRRGKAMMTAIITALRTGVPEALEELAQLGRTLWRRRADVLAYFDHHASNGPTEAINAAWKPCAATPSDSETSPTTDCAHCCTAATSPNESMHSDSGRAGFPVPCRRMARC</sequence>
<evidence type="ECO:0000259" key="2">
    <source>
        <dbReference type="Pfam" id="PF13542"/>
    </source>
</evidence>
<dbReference type="AlphaFoldDB" id="A0A7I9W6P5"/>
<feature type="domain" description="Transposase IS204/IS1001/IS1096/IS1165 DDE" evidence="1">
    <location>
        <begin position="154"/>
        <end position="392"/>
    </location>
</feature>
<dbReference type="Pfam" id="PF13542">
    <property type="entry name" value="HTH_Tnp_ISL3"/>
    <property type="match status" value="1"/>
</dbReference>
<dbReference type="InterPro" id="IPR032877">
    <property type="entry name" value="Transposase_HTH"/>
</dbReference>